<evidence type="ECO:0000313" key="2">
    <source>
        <dbReference type="EMBL" id="THU92339.1"/>
    </source>
</evidence>
<keyword evidence="3" id="KW-1185">Reference proteome</keyword>
<keyword evidence="1" id="KW-0472">Membrane</keyword>
<accession>A0A4S8LS69</accession>
<proteinExistence type="predicted"/>
<reference evidence="2 3" key="1">
    <citation type="journal article" date="2019" name="Nat. Ecol. Evol.">
        <title>Megaphylogeny resolves global patterns of mushroom evolution.</title>
        <authorList>
            <person name="Varga T."/>
            <person name="Krizsan K."/>
            <person name="Foldi C."/>
            <person name="Dima B."/>
            <person name="Sanchez-Garcia M."/>
            <person name="Sanchez-Ramirez S."/>
            <person name="Szollosi G.J."/>
            <person name="Szarkandi J.G."/>
            <person name="Papp V."/>
            <person name="Albert L."/>
            <person name="Andreopoulos W."/>
            <person name="Angelini C."/>
            <person name="Antonin V."/>
            <person name="Barry K.W."/>
            <person name="Bougher N.L."/>
            <person name="Buchanan P."/>
            <person name="Buyck B."/>
            <person name="Bense V."/>
            <person name="Catcheside P."/>
            <person name="Chovatia M."/>
            <person name="Cooper J."/>
            <person name="Damon W."/>
            <person name="Desjardin D."/>
            <person name="Finy P."/>
            <person name="Geml J."/>
            <person name="Haridas S."/>
            <person name="Hughes K."/>
            <person name="Justo A."/>
            <person name="Karasinski D."/>
            <person name="Kautmanova I."/>
            <person name="Kiss B."/>
            <person name="Kocsube S."/>
            <person name="Kotiranta H."/>
            <person name="LaButti K.M."/>
            <person name="Lechner B.E."/>
            <person name="Liimatainen K."/>
            <person name="Lipzen A."/>
            <person name="Lukacs Z."/>
            <person name="Mihaltcheva S."/>
            <person name="Morgado L.N."/>
            <person name="Niskanen T."/>
            <person name="Noordeloos M.E."/>
            <person name="Ohm R.A."/>
            <person name="Ortiz-Santana B."/>
            <person name="Ovrebo C."/>
            <person name="Racz N."/>
            <person name="Riley R."/>
            <person name="Savchenko A."/>
            <person name="Shiryaev A."/>
            <person name="Soop K."/>
            <person name="Spirin V."/>
            <person name="Szebenyi C."/>
            <person name="Tomsovsky M."/>
            <person name="Tulloss R.E."/>
            <person name="Uehling J."/>
            <person name="Grigoriev I.V."/>
            <person name="Vagvolgyi C."/>
            <person name="Papp T."/>
            <person name="Martin F.M."/>
            <person name="Miettinen O."/>
            <person name="Hibbett D.S."/>
            <person name="Nagy L.G."/>
        </authorList>
    </citation>
    <scope>NUCLEOTIDE SEQUENCE [LARGE SCALE GENOMIC DNA]</scope>
    <source>
        <strain evidence="2 3">CBS 962.96</strain>
    </source>
</reference>
<protein>
    <submittedName>
        <fullName evidence="2">Uncharacterized protein</fullName>
    </submittedName>
</protein>
<gene>
    <name evidence="2" type="ORF">K435DRAFT_800579</name>
</gene>
<name>A0A4S8LS69_DENBC</name>
<feature type="transmembrane region" description="Helical" evidence="1">
    <location>
        <begin position="80"/>
        <end position="99"/>
    </location>
</feature>
<evidence type="ECO:0000256" key="1">
    <source>
        <dbReference type="SAM" id="Phobius"/>
    </source>
</evidence>
<sequence length="140" mass="15849">MDPEQKPSIKPYLTVAKLFDRFFRKSNVSPVMFPIVDFVLEEQLSSHAGNPRLISPRKYELLKEKMYMYHLRQQPLPGNLRAFIANGVVSVLVVVVLVIDISPVNGEHDVTFEKVIPAALISLGISRRRASDPAALVHWK</sequence>
<evidence type="ECO:0000313" key="3">
    <source>
        <dbReference type="Proteomes" id="UP000297245"/>
    </source>
</evidence>
<keyword evidence="1" id="KW-1133">Transmembrane helix</keyword>
<dbReference type="EMBL" id="ML179282">
    <property type="protein sequence ID" value="THU92339.1"/>
    <property type="molecule type" value="Genomic_DNA"/>
</dbReference>
<organism evidence="2 3">
    <name type="scientific">Dendrothele bispora (strain CBS 962.96)</name>
    <dbReference type="NCBI Taxonomy" id="1314807"/>
    <lineage>
        <taxon>Eukaryota</taxon>
        <taxon>Fungi</taxon>
        <taxon>Dikarya</taxon>
        <taxon>Basidiomycota</taxon>
        <taxon>Agaricomycotina</taxon>
        <taxon>Agaricomycetes</taxon>
        <taxon>Agaricomycetidae</taxon>
        <taxon>Agaricales</taxon>
        <taxon>Agaricales incertae sedis</taxon>
        <taxon>Dendrothele</taxon>
    </lineage>
</organism>
<keyword evidence="1" id="KW-0812">Transmembrane</keyword>
<dbReference type="Proteomes" id="UP000297245">
    <property type="component" value="Unassembled WGS sequence"/>
</dbReference>
<dbReference type="AlphaFoldDB" id="A0A4S8LS69"/>